<keyword evidence="3" id="KW-1003">Cell membrane</keyword>
<protein>
    <recommendedName>
        <fullName evidence="10">MFS transporter</fullName>
    </recommendedName>
</protein>
<evidence type="ECO:0000256" key="4">
    <source>
        <dbReference type="ARBA" id="ARBA00022692"/>
    </source>
</evidence>
<gene>
    <name evidence="8" type="ORF">GCM10022419_116500</name>
</gene>
<keyword evidence="9" id="KW-1185">Reference proteome</keyword>
<keyword evidence="4 7" id="KW-0812">Transmembrane</keyword>
<feature type="transmembrane region" description="Helical" evidence="7">
    <location>
        <begin position="113"/>
        <end position="136"/>
    </location>
</feature>
<dbReference type="InterPro" id="IPR011701">
    <property type="entry name" value="MFS"/>
</dbReference>
<evidence type="ECO:0000256" key="5">
    <source>
        <dbReference type="ARBA" id="ARBA00022989"/>
    </source>
</evidence>
<reference evidence="9" key="1">
    <citation type="journal article" date="2019" name="Int. J. Syst. Evol. Microbiol.">
        <title>The Global Catalogue of Microorganisms (GCM) 10K type strain sequencing project: providing services to taxonomists for standard genome sequencing and annotation.</title>
        <authorList>
            <consortium name="The Broad Institute Genomics Platform"/>
            <consortium name="The Broad Institute Genome Sequencing Center for Infectious Disease"/>
            <person name="Wu L."/>
            <person name="Ma J."/>
        </authorList>
    </citation>
    <scope>NUCLEOTIDE SEQUENCE [LARGE SCALE GENOMIC DNA]</scope>
    <source>
        <strain evidence="9">JCM 17326</strain>
    </source>
</reference>
<accession>A0ABP6ZK48</accession>
<evidence type="ECO:0000256" key="1">
    <source>
        <dbReference type="ARBA" id="ARBA00004651"/>
    </source>
</evidence>
<organism evidence="8 9">
    <name type="scientific">Nonomuraea rosea</name>
    <dbReference type="NCBI Taxonomy" id="638574"/>
    <lineage>
        <taxon>Bacteria</taxon>
        <taxon>Bacillati</taxon>
        <taxon>Actinomycetota</taxon>
        <taxon>Actinomycetes</taxon>
        <taxon>Streptosporangiales</taxon>
        <taxon>Streptosporangiaceae</taxon>
        <taxon>Nonomuraea</taxon>
    </lineage>
</organism>
<keyword evidence="2" id="KW-0813">Transport</keyword>
<dbReference type="Pfam" id="PF07690">
    <property type="entry name" value="MFS_1"/>
    <property type="match status" value="1"/>
</dbReference>
<evidence type="ECO:0000256" key="7">
    <source>
        <dbReference type="SAM" id="Phobius"/>
    </source>
</evidence>
<sequence length="182" mass="19506">MRALRDPLTPPRLFADRPRSGAYLNMLLLAAVTLALLFLLGQFLQNARGLGPLAAGLAFLPMPGLLFAFGRVTPRLISRFGTRRLTLTGLPLIAVATAWLTRPSVHDGYVLGALVPLTLFAVGAGLSFLPLTLTVLSGVRARTRESPPACFRPRSRSAARWEWPCSSPCSSPCTAWPLATGA</sequence>
<dbReference type="EMBL" id="BAABDQ010000048">
    <property type="protein sequence ID" value="GAA3612235.1"/>
    <property type="molecule type" value="Genomic_DNA"/>
</dbReference>
<proteinExistence type="predicted"/>
<evidence type="ECO:0000313" key="8">
    <source>
        <dbReference type="EMBL" id="GAA3612235.1"/>
    </source>
</evidence>
<evidence type="ECO:0000256" key="2">
    <source>
        <dbReference type="ARBA" id="ARBA00022448"/>
    </source>
</evidence>
<comment type="caution">
    <text evidence="8">The sequence shown here is derived from an EMBL/GenBank/DDBJ whole genome shotgun (WGS) entry which is preliminary data.</text>
</comment>
<keyword evidence="6 7" id="KW-0472">Membrane</keyword>
<comment type="subcellular location">
    <subcellularLocation>
        <location evidence="1">Cell membrane</location>
        <topology evidence="1">Multi-pass membrane protein</topology>
    </subcellularLocation>
</comment>
<evidence type="ECO:0008006" key="10">
    <source>
        <dbReference type="Google" id="ProtNLM"/>
    </source>
</evidence>
<evidence type="ECO:0000256" key="3">
    <source>
        <dbReference type="ARBA" id="ARBA00022475"/>
    </source>
</evidence>
<feature type="transmembrane region" description="Helical" evidence="7">
    <location>
        <begin position="84"/>
        <end position="101"/>
    </location>
</feature>
<dbReference type="PANTHER" id="PTHR42718">
    <property type="entry name" value="MAJOR FACILITATOR SUPERFAMILY MULTIDRUG TRANSPORTER MFSC"/>
    <property type="match status" value="1"/>
</dbReference>
<dbReference type="SUPFAM" id="SSF103473">
    <property type="entry name" value="MFS general substrate transporter"/>
    <property type="match status" value="1"/>
</dbReference>
<keyword evidence="5 7" id="KW-1133">Transmembrane helix</keyword>
<name>A0ABP6ZK48_9ACTN</name>
<dbReference type="Gene3D" id="1.20.1250.20">
    <property type="entry name" value="MFS general substrate transporter like domains"/>
    <property type="match status" value="1"/>
</dbReference>
<dbReference type="Proteomes" id="UP001500630">
    <property type="component" value="Unassembled WGS sequence"/>
</dbReference>
<evidence type="ECO:0000256" key="6">
    <source>
        <dbReference type="ARBA" id="ARBA00023136"/>
    </source>
</evidence>
<dbReference type="InterPro" id="IPR036259">
    <property type="entry name" value="MFS_trans_sf"/>
</dbReference>
<feature type="transmembrane region" description="Helical" evidence="7">
    <location>
        <begin position="50"/>
        <end position="72"/>
    </location>
</feature>
<evidence type="ECO:0000313" key="9">
    <source>
        <dbReference type="Proteomes" id="UP001500630"/>
    </source>
</evidence>
<feature type="transmembrane region" description="Helical" evidence="7">
    <location>
        <begin position="21"/>
        <end position="44"/>
    </location>
</feature>
<dbReference type="PANTHER" id="PTHR42718:SF46">
    <property type="entry name" value="BLR6921 PROTEIN"/>
    <property type="match status" value="1"/>
</dbReference>